<dbReference type="Gene3D" id="3.30.70.120">
    <property type="match status" value="1"/>
</dbReference>
<feature type="transmembrane region" description="Helical" evidence="6">
    <location>
        <begin position="12"/>
        <end position="31"/>
    </location>
</feature>
<dbReference type="Pfam" id="PF02588">
    <property type="entry name" value="YitT_membrane"/>
    <property type="match status" value="1"/>
</dbReference>
<gene>
    <name evidence="8" type="ORF">CLPU_4c02180</name>
</gene>
<keyword evidence="4 6" id="KW-1133">Transmembrane helix</keyword>
<feature type="transmembrane region" description="Helical" evidence="6">
    <location>
        <begin position="108"/>
        <end position="127"/>
    </location>
</feature>
<dbReference type="GO" id="GO:0005886">
    <property type="term" value="C:plasma membrane"/>
    <property type="evidence" value="ECO:0007669"/>
    <property type="project" value="UniProtKB-SubCell"/>
</dbReference>
<evidence type="ECO:0000313" key="9">
    <source>
        <dbReference type="Proteomes" id="UP000037267"/>
    </source>
</evidence>
<dbReference type="CDD" id="cd16380">
    <property type="entry name" value="YitT_C"/>
    <property type="match status" value="1"/>
</dbReference>
<accession>A0A0L0WCI0</accession>
<name>A0A0L0WCI0_GOTPU</name>
<dbReference type="InterPro" id="IPR019264">
    <property type="entry name" value="DUF2179"/>
</dbReference>
<dbReference type="InterPro" id="IPR051461">
    <property type="entry name" value="UPF0750_membrane"/>
</dbReference>
<feature type="transmembrane region" description="Helical" evidence="6">
    <location>
        <begin position="176"/>
        <end position="198"/>
    </location>
</feature>
<feature type="domain" description="DUF2179" evidence="7">
    <location>
        <begin position="224"/>
        <end position="278"/>
    </location>
</feature>
<comment type="caution">
    <text evidence="8">The sequence shown here is derived from an EMBL/GenBank/DDBJ whole genome shotgun (WGS) entry which is preliminary data.</text>
</comment>
<keyword evidence="3 6" id="KW-0812">Transmembrane</keyword>
<protein>
    <recommendedName>
        <fullName evidence="7">DUF2179 domain-containing protein</fullName>
    </recommendedName>
</protein>
<evidence type="ECO:0000259" key="7">
    <source>
        <dbReference type="Pfam" id="PF10035"/>
    </source>
</evidence>
<dbReference type="AlphaFoldDB" id="A0A0L0WCI0"/>
<dbReference type="InterPro" id="IPR003740">
    <property type="entry name" value="YitT"/>
</dbReference>
<feature type="transmembrane region" description="Helical" evidence="6">
    <location>
        <begin position="85"/>
        <end position="102"/>
    </location>
</feature>
<evidence type="ECO:0000313" key="8">
    <source>
        <dbReference type="EMBL" id="KNF09172.1"/>
    </source>
</evidence>
<dbReference type="Pfam" id="PF10035">
    <property type="entry name" value="DUF2179"/>
    <property type="match status" value="1"/>
</dbReference>
<keyword evidence="2" id="KW-1003">Cell membrane</keyword>
<feature type="transmembrane region" description="Helical" evidence="6">
    <location>
        <begin position="56"/>
        <end position="78"/>
    </location>
</feature>
<dbReference type="PANTHER" id="PTHR33545:SF9">
    <property type="entry name" value="UPF0750 MEMBRANE PROTEIN YITE"/>
    <property type="match status" value="1"/>
</dbReference>
<dbReference type="PIRSF" id="PIRSF006483">
    <property type="entry name" value="Membrane_protein_YitT"/>
    <property type="match status" value="1"/>
</dbReference>
<dbReference type="Proteomes" id="UP000037267">
    <property type="component" value="Unassembled WGS sequence"/>
</dbReference>
<evidence type="ECO:0000256" key="3">
    <source>
        <dbReference type="ARBA" id="ARBA00022692"/>
    </source>
</evidence>
<sequence>MKNIPWYKNILNYIGITIGTFIMAFAIKGFIEPNGFAPGGVTGIGIMTTKVTNGLIQIWLTNLLIDIPLFIAGVFIVGKAFGVKTFYGIIMLSFFMWIIPTTHATNDFLLASIFGGALMGLGSGIVFRSGGTTGGTDLAGVMLNKKFPHFNISTFMMMIDFTVIVMSGFVSMNLEIPLYSIITLYVTIKVIDIMLAGLSYSKAFFIISENSDKMGSMILNELERGVTVLKGRGFYSGNDKDIILCAVTRSQIYKLKKIVHSIDSNAFIIVTDINEVLGEGFKDFKIE</sequence>
<keyword evidence="5 6" id="KW-0472">Membrane</keyword>
<reference evidence="9" key="1">
    <citation type="submission" date="2015-07" db="EMBL/GenBank/DDBJ databases">
        <title>Draft genome sequence of the purine-degrading Gottschalkia purinilyticum DSM 1384 (formerly Clostridium purinilyticum).</title>
        <authorList>
            <person name="Poehlein A."/>
            <person name="Schiel-Bengelsdorf B."/>
            <person name="Bengelsdorf F.R."/>
            <person name="Daniel R."/>
            <person name="Duerre P."/>
        </authorList>
    </citation>
    <scope>NUCLEOTIDE SEQUENCE [LARGE SCALE GENOMIC DNA]</scope>
    <source>
        <strain evidence="9">DSM 1384</strain>
    </source>
</reference>
<evidence type="ECO:0000256" key="4">
    <source>
        <dbReference type="ARBA" id="ARBA00022989"/>
    </source>
</evidence>
<dbReference type="RefSeq" id="WP_235436116.1">
    <property type="nucleotide sequence ID" value="NZ_LGSS01000004.1"/>
</dbReference>
<evidence type="ECO:0000256" key="2">
    <source>
        <dbReference type="ARBA" id="ARBA00022475"/>
    </source>
</evidence>
<organism evidence="8 9">
    <name type="scientific">Gottschalkia purinilytica</name>
    <name type="common">Clostridium purinilyticum</name>
    <dbReference type="NCBI Taxonomy" id="1503"/>
    <lineage>
        <taxon>Bacteria</taxon>
        <taxon>Bacillati</taxon>
        <taxon>Bacillota</taxon>
        <taxon>Tissierellia</taxon>
        <taxon>Tissierellales</taxon>
        <taxon>Gottschalkiaceae</taxon>
        <taxon>Gottschalkia</taxon>
    </lineage>
</organism>
<proteinExistence type="predicted"/>
<dbReference type="InterPro" id="IPR015867">
    <property type="entry name" value="N-reg_PII/ATP_PRibTrfase_C"/>
</dbReference>
<comment type="subcellular location">
    <subcellularLocation>
        <location evidence="1">Cell membrane</location>
        <topology evidence="1">Multi-pass membrane protein</topology>
    </subcellularLocation>
</comment>
<evidence type="ECO:0000256" key="1">
    <source>
        <dbReference type="ARBA" id="ARBA00004651"/>
    </source>
</evidence>
<keyword evidence="9" id="KW-1185">Reference proteome</keyword>
<evidence type="ECO:0000256" key="6">
    <source>
        <dbReference type="SAM" id="Phobius"/>
    </source>
</evidence>
<dbReference type="STRING" id="1503.CLPU_4c02180"/>
<dbReference type="EMBL" id="LGSS01000004">
    <property type="protein sequence ID" value="KNF09172.1"/>
    <property type="molecule type" value="Genomic_DNA"/>
</dbReference>
<evidence type="ECO:0000256" key="5">
    <source>
        <dbReference type="ARBA" id="ARBA00023136"/>
    </source>
</evidence>
<dbReference type="PANTHER" id="PTHR33545">
    <property type="entry name" value="UPF0750 MEMBRANE PROTEIN YITT-RELATED"/>
    <property type="match status" value="1"/>
</dbReference>
<feature type="transmembrane region" description="Helical" evidence="6">
    <location>
        <begin position="148"/>
        <end position="170"/>
    </location>
</feature>